<comment type="caution">
    <text evidence="1">The sequence shown here is derived from an EMBL/GenBank/DDBJ whole genome shotgun (WGS) entry which is preliminary data.</text>
</comment>
<dbReference type="InterPro" id="IPR011051">
    <property type="entry name" value="RmlC_Cupin_sf"/>
</dbReference>
<evidence type="ECO:0000313" key="2">
    <source>
        <dbReference type="Proteomes" id="UP000729182"/>
    </source>
</evidence>
<sequence length="62" mass="7528">MTEPKLIQGKLFHDDRGYVSFTNEFDFSQLGIKRYYTVRNHSKKYSRRFHGHKNEDKYVTVN</sequence>
<accession>A0AAW9W8R2</accession>
<protein>
    <submittedName>
        <fullName evidence="1">Sugar epimerase</fullName>
    </submittedName>
</protein>
<gene>
    <name evidence="1" type="ORF">GM535_13165</name>
</gene>
<dbReference type="Gene3D" id="2.60.120.10">
    <property type="entry name" value="Jelly Rolls"/>
    <property type="match status" value="1"/>
</dbReference>
<dbReference type="AlphaFoldDB" id="A0AAW9W8R2"/>
<evidence type="ECO:0000313" key="1">
    <source>
        <dbReference type="EMBL" id="MTV78164.1"/>
    </source>
</evidence>
<dbReference type="SUPFAM" id="SSF51182">
    <property type="entry name" value="RmlC-like cupins"/>
    <property type="match status" value="1"/>
</dbReference>
<dbReference type="Proteomes" id="UP000729182">
    <property type="component" value="Unassembled WGS sequence"/>
</dbReference>
<name>A0AAW9W8R2_STREE</name>
<reference evidence="1" key="1">
    <citation type="submission" date="2019-11" db="EMBL/GenBank/DDBJ databases">
        <title>Growth characteristics of pneumococcus vary with the chemical composition of the capsule and with environmental conditions.</title>
        <authorList>
            <person name="Tothpal A."/>
            <person name="Desobry K."/>
            <person name="Joshi S."/>
            <person name="Wyllie A.L."/>
            <person name="Weinberger D.M."/>
        </authorList>
    </citation>
    <scope>NUCLEOTIDE SEQUENCE</scope>
    <source>
        <strain evidence="1">Pnumococcus10A</strain>
    </source>
</reference>
<dbReference type="InterPro" id="IPR014710">
    <property type="entry name" value="RmlC-like_jellyroll"/>
</dbReference>
<organism evidence="1 2">
    <name type="scientific">Streptococcus pneumoniae</name>
    <dbReference type="NCBI Taxonomy" id="1313"/>
    <lineage>
        <taxon>Bacteria</taxon>
        <taxon>Bacillati</taxon>
        <taxon>Bacillota</taxon>
        <taxon>Bacilli</taxon>
        <taxon>Lactobacillales</taxon>
        <taxon>Streptococcaceae</taxon>
        <taxon>Streptococcus</taxon>
    </lineage>
</organism>
<feature type="non-terminal residue" evidence="1">
    <location>
        <position position="62"/>
    </location>
</feature>
<proteinExistence type="predicted"/>
<dbReference type="EMBL" id="WNHN01000554">
    <property type="protein sequence ID" value="MTV78164.1"/>
    <property type="molecule type" value="Genomic_DNA"/>
</dbReference>
<dbReference type="RefSeq" id="WP_196300810.1">
    <property type="nucleotide sequence ID" value="NZ_WNHN01000554.1"/>
</dbReference>